<evidence type="ECO:0000313" key="2">
    <source>
        <dbReference type="EMBL" id="KXA40051.1"/>
    </source>
</evidence>
<dbReference type="EMBL" id="LRQI01000019">
    <property type="protein sequence ID" value="KXA40051.1"/>
    <property type="molecule type" value="Genomic_DNA"/>
</dbReference>
<name>A0ABD4EI65_STALU</name>
<reference evidence="2 3" key="1">
    <citation type="submission" date="2016-01" db="EMBL/GenBank/DDBJ databases">
        <authorList>
            <person name="Mitreva M."/>
            <person name="Pepin K.H."/>
            <person name="Mihindukulasuriya K.A."/>
            <person name="Fulton R."/>
            <person name="Fronick C."/>
            <person name="O'Laughlin M."/>
            <person name="Miner T."/>
            <person name="Herter B."/>
            <person name="Rosa B.A."/>
            <person name="Cordes M."/>
            <person name="Tomlinson C."/>
            <person name="Wollam A."/>
            <person name="Palsikar V.B."/>
            <person name="Mardis E.R."/>
            <person name="Wilson R.K."/>
        </authorList>
    </citation>
    <scope>NUCLEOTIDE SEQUENCE [LARGE SCALE GENOMIC DNA]</scope>
    <source>
        <strain evidence="2 3">MJR7738</strain>
    </source>
</reference>
<feature type="region of interest" description="Disordered" evidence="1">
    <location>
        <begin position="1"/>
        <end position="24"/>
    </location>
</feature>
<gene>
    <name evidence="2" type="ORF">HMPREF3225_00401</name>
</gene>
<proteinExistence type="predicted"/>
<accession>A0ABD4EI65</accession>
<dbReference type="AlphaFoldDB" id="A0ABD4EI65"/>
<protein>
    <submittedName>
        <fullName evidence="2">Uncharacterized protein</fullName>
    </submittedName>
</protein>
<comment type="caution">
    <text evidence="2">The sequence shown here is derived from an EMBL/GenBank/DDBJ whole genome shotgun (WGS) entry which is preliminary data.</text>
</comment>
<feature type="compositionally biased region" description="Low complexity" evidence="1">
    <location>
        <begin position="13"/>
        <end position="24"/>
    </location>
</feature>
<organism evidence="2 3">
    <name type="scientific">Staphylococcus lugdunensis</name>
    <dbReference type="NCBI Taxonomy" id="28035"/>
    <lineage>
        <taxon>Bacteria</taxon>
        <taxon>Bacillati</taxon>
        <taxon>Bacillota</taxon>
        <taxon>Bacilli</taxon>
        <taxon>Bacillales</taxon>
        <taxon>Staphylococcaceae</taxon>
        <taxon>Staphylococcus</taxon>
    </lineage>
</organism>
<evidence type="ECO:0000313" key="3">
    <source>
        <dbReference type="Proteomes" id="UP000070063"/>
    </source>
</evidence>
<dbReference type="Proteomes" id="UP000070063">
    <property type="component" value="Unassembled WGS sequence"/>
</dbReference>
<sequence>MGPQRRGFRNESQQTTQVGVGPQQREMQEAFLRTTQVGDAEVCLYMSNYL</sequence>
<evidence type="ECO:0000256" key="1">
    <source>
        <dbReference type="SAM" id="MobiDB-lite"/>
    </source>
</evidence>